<keyword evidence="11" id="KW-1185">Reference proteome</keyword>
<comment type="function">
    <text evidence="6">Required for endonucleolytic cleavage during polyadenylation-dependent pre-mRNA 3'-end formation.</text>
</comment>
<dbReference type="InterPro" id="IPR038238">
    <property type="entry name" value="Clp1_C_sf"/>
</dbReference>
<feature type="domain" description="Clp1 P-loop" evidence="9">
    <location>
        <begin position="115"/>
        <end position="302"/>
    </location>
</feature>
<dbReference type="Pfam" id="PF16575">
    <property type="entry name" value="CLP1_P"/>
    <property type="match status" value="1"/>
</dbReference>
<dbReference type="OrthoDB" id="258143at2759"/>
<evidence type="ECO:0000256" key="3">
    <source>
        <dbReference type="ARBA" id="ARBA00022741"/>
    </source>
</evidence>
<dbReference type="Pfam" id="PF06807">
    <property type="entry name" value="Clp1"/>
    <property type="match status" value="1"/>
</dbReference>
<evidence type="ECO:0000256" key="2">
    <source>
        <dbReference type="ARBA" id="ARBA00022664"/>
    </source>
</evidence>
<evidence type="ECO:0000256" key="4">
    <source>
        <dbReference type="ARBA" id="ARBA00022840"/>
    </source>
</evidence>
<dbReference type="GO" id="GO:0005524">
    <property type="term" value="F:ATP binding"/>
    <property type="evidence" value="ECO:0007669"/>
    <property type="project" value="UniProtKB-UniRule"/>
</dbReference>
<keyword evidence="4 6" id="KW-0067">ATP-binding</keyword>
<dbReference type="HAMAP" id="MF_03035">
    <property type="entry name" value="Clp1"/>
    <property type="match status" value="1"/>
</dbReference>
<evidence type="ECO:0000313" key="11">
    <source>
        <dbReference type="Proteomes" id="UP001061958"/>
    </source>
</evidence>
<accession>A0A9C7Q445</accession>
<dbReference type="InterPro" id="IPR032319">
    <property type="entry name" value="CLP1_P"/>
</dbReference>
<feature type="binding site" evidence="6">
    <location>
        <begin position="118"/>
        <end position="123"/>
    </location>
    <ligand>
        <name>ATP</name>
        <dbReference type="ChEBI" id="CHEBI:30616"/>
    </ligand>
</feature>
<name>A0A9C7Q445_9RHOD</name>
<feature type="domain" description="Clp1 C-terminal" evidence="7">
    <location>
        <begin position="307"/>
        <end position="418"/>
    </location>
</feature>
<dbReference type="InterPro" id="IPR038239">
    <property type="entry name" value="Clp1_N_sf"/>
</dbReference>
<sequence>MHKTDEKRTFCLEKEQELRFEVSNENKVYLTLQSGTAEVFGIELPKKKPVEFCDTKLAVFTWQGCELQLQGQTDLEYVANETPMHLYLKAHYLLDCLRRKARQQRTKGPRVVIVGPQDSGKSSLCQILSCYAMKGGKKILYASIDFQQGCFSIPGAIGASSVEHVTIEDGLIFENNLVYFYGHTVASENVRLLEKLVSNLANLLDVKLEDSEMDLGHMGFIADSFGSLEGSNYDVLKQVLKEIKANVIIVLGSERLYADIQRDLFSEQIQIIQLPKSGGVVGRDQYLRRRLHEMQLRCYFYGSDGNLNPFTIVMAFDQVHIVRIGMGLHVPATALPLGAQSTLDPLQVSQVIPSTELLHCILGVSQAEEEEQIVDSPVYGFVHVAKVDISKRTISLLAPSPGKLPGRFLVMGSIRWLE</sequence>
<feature type="binding site" evidence="6">
    <location>
        <position position="17"/>
    </location>
    <ligand>
        <name>ATP</name>
        <dbReference type="ChEBI" id="CHEBI:30616"/>
    </ligand>
</feature>
<dbReference type="Proteomes" id="UP001061958">
    <property type="component" value="Unassembled WGS sequence"/>
</dbReference>
<dbReference type="InterPro" id="IPR028606">
    <property type="entry name" value="Clp1"/>
</dbReference>
<dbReference type="Pfam" id="PF16573">
    <property type="entry name" value="CLP1_N"/>
    <property type="match status" value="1"/>
</dbReference>
<reference evidence="10" key="2">
    <citation type="submission" date="2022-01" db="EMBL/GenBank/DDBJ databases">
        <authorList>
            <person name="Hirooka S."/>
            <person name="Miyagishima S.Y."/>
        </authorList>
    </citation>
    <scope>NUCLEOTIDE SEQUENCE</scope>
    <source>
        <strain evidence="10">NBRC 102759</strain>
    </source>
</reference>
<reference evidence="10" key="1">
    <citation type="journal article" date="2022" name="Proc. Natl. Acad. Sci. U.S.A.">
        <title>Life cycle and functional genomics of the unicellular red alga Galdieria for elucidating algal and plant evolution and industrial use.</title>
        <authorList>
            <person name="Hirooka S."/>
            <person name="Itabashi T."/>
            <person name="Ichinose T.M."/>
            <person name="Onuma R."/>
            <person name="Fujiwara T."/>
            <person name="Yamashita S."/>
            <person name="Jong L.W."/>
            <person name="Tomita R."/>
            <person name="Iwane A.H."/>
            <person name="Miyagishima S.Y."/>
        </authorList>
    </citation>
    <scope>NUCLEOTIDE SEQUENCE</scope>
    <source>
        <strain evidence="10">NBRC 102759</strain>
    </source>
</reference>
<protein>
    <recommendedName>
        <fullName evidence="6">Protein CLP1 homolog</fullName>
    </recommendedName>
</protein>
<dbReference type="PANTHER" id="PTHR12755:SF6">
    <property type="entry name" value="POLYRIBONUCLEOTIDE 5'-HYDROXYL-KINASE CLP1"/>
    <property type="match status" value="1"/>
</dbReference>
<dbReference type="AlphaFoldDB" id="A0A9C7Q445"/>
<evidence type="ECO:0000256" key="6">
    <source>
        <dbReference type="HAMAP-Rule" id="MF_03035"/>
    </source>
</evidence>
<evidence type="ECO:0000256" key="1">
    <source>
        <dbReference type="ARBA" id="ARBA00004123"/>
    </source>
</evidence>
<dbReference type="InterPro" id="IPR010655">
    <property type="entry name" value="Clp1_C"/>
</dbReference>
<keyword evidence="3 6" id="KW-0547">Nucleotide-binding</keyword>
<evidence type="ECO:0000259" key="9">
    <source>
        <dbReference type="Pfam" id="PF16575"/>
    </source>
</evidence>
<dbReference type="Gene3D" id="3.40.50.300">
    <property type="entry name" value="P-loop containing nucleotide triphosphate hydrolases"/>
    <property type="match status" value="1"/>
</dbReference>
<comment type="subcellular location">
    <subcellularLocation>
        <location evidence="1 6">Nucleus</location>
    </subcellularLocation>
</comment>
<dbReference type="Gene3D" id="2.40.30.330">
    <property type="entry name" value="Pre-mRNA cleavage complex subunit Clp1, C-terminal domain"/>
    <property type="match status" value="1"/>
</dbReference>
<dbReference type="GO" id="GO:0005849">
    <property type="term" value="C:mRNA cleavage factor complex"/>
    <property type="evidence" value="ECO:0007669"/>
    <property type="project" value="InterPro"/>
</dbReference>
<evidence type="ECO:0000259" key="7">
    <source>
        <dbReference type="Pfam" id="PF06807"/>
    </source>
</evidence>
<keyword evidence="5 6" id="KW-0539">Nucleus</keyword>
<proteinExistence type="inferred from homology"/>
<dbReference type="GO" id="GO:0051731">
    <property type="term" value="F:polynucleotide 5'-hydroxyl-kinase activity"/>
    <property type="evidence" value="ECO:0007669"/>
    <property type="project" value="InterPro"/>
</dbReference>
<organism evidence="10 11">
    <name type="scientific">Galdieria partita</name>
    <dbReference type="NCBI Taxonomy" id="83374"/>
    <lineage>
        <taxon>Eukaryota</taxon>
        <taxon>Rhodophyta</taxon>
        <taxon>Bangiophyceae</taxon>
        <taxon>Galdieriales</taxon>
        <taxon>Galdieriaceae</taxon>
        <taxon>Galdieria</taxon>
    </lineage>
</organism>
<dbReference type="GO" id="GO:0006388">
    <property type="term" value="P:tRNA splicing, via endonucleolytic cleavage and ligation"/>
    <property type="evidence" value="ECO:0007669"/>
    <property type="project" value="TreeGrafter"/>
</dbReference>
<keyword evidence="2 6" id="KW-0507">mRNA processing</keyword>
<evidence type="ECO:0000259" key="8">
    <source>
        <dbReference type="Pfam" id="PF16573"/>
    </source>
</evidence>
<gene>
    <name evidence="10" type="ORF">GpartN1_g7230.t1</name>
</gene>
<evidence type="ECO:0000313" key="10">
    <source>
        <dbReference type="EMBL" id="GJQ15439.1"/>
    </source>
</evidence>
<dbReference type="FunFam" id="2.60.120.1030:FF:000001">
    <property type="entry name" value="Protein CLP1 homolog 5"/>
    <property type="match status" value="1"/>
</dbReference>
<feature type="binding site" evidence="6">
    <location>
        <position position="56"/>
    </location>
    <ligand>
        <name>ATP</name>
        <dbReference type="ChEBI" id="CHEBI:30616"/>
    </ligand>
</feature>
<dbReference type="FunFam" id="2.40.30.330:FF:000002">
    <property type="entry name" value="Protein CLP1 homolog"/>
    <property type="match status" value="1"/>
</dbReference>
<feature type="domain" description="Clp1 N-terminal" evidence="8">
    <location>
        <begin position="12"/>
        <end position="101"/>
    </location>
</feature>
<dbReference type="EMBL" id="BQMJ01000069">
    <property type="protein sequence ID" value="GJQ15439.1"/>
    <property type="molecule type" value="Genomic_DNA"/>
</dbReference>
<dbReference type="InterPro" id="IPR032324">
    <property type="entry name" value="Clp1_N"/>
</dbReference>
<dbReference type="GO" id="GO:0031124">
    <property type="term" value="P:mRNA 3'-end processing"/>
    <property type="evidence" value="ECO:0007669"/>
    <property type="project" value="UniProtKB-UniRule"/>
</dbReference>
<dbReference type="SUPFAM" id="SSF52540">
    <property type="entry name" value="P-loop containing nucleoside triphosphate hydrolases"/>
    <property type="match status" value="1"/>
</dbReference>
<dbReference type="InterPro" id="IPR045116">
    <property type="entry name" value="Clp1/Grc3"/>
</dbReference>
<dbReference type="InterPro" id="IPR027417">
    <property type="entry name" value="P-loop_NTPase"/>
</dbReference>
<dbReference type="PANTHER" id="PTHR12755">
    <property type="entry name" value="CLEAVAGE/POLYADENYLATION FACTOR IA SUBUNIT CLP1P"/>
    <property type="match status" value="1"/>
</dbReference>
<comment type="similarity">
    <text evidence="6">Belongs to the Clp1 family. Clp1 subfamily.</text>
</comment>
<dbReference type="Gene3D" id="2.60.120.1030">
    <property type="entry name" value="Clp1, DNA binding domain"/>
    <property type="match status" value="1"/>
</dbReference>
<evidence type="ECO:0000256" key="5">
    <source>
        <dbReference type="ARBA" id="ARBA00023242"/>
    </source>
</evidence>
<comment type="caution">
    <text evidence="10">The sequence shown here is derived from an EMBL/GenBank/DDBJ whole genome shotgun (WGS) entry which is preliminary data.</text>
</comment>